<proteinExistence type="predicted"/>
<name>A0A5A7QM60_STRAF</name>
<evidence type="ECO:0000313" key="3">
    <source>
        <dbReference type="Proteomes" id="UP000325081"/>
    </source>
</evidence>
<gene>
    <name evidence="2" type="ORF">STAS_22461</name>
</gene>
<organism evidence="2 3">
    <name type="scientific">Striga asiatica</name>
    <name type="common">Asiatic witchweed</name>
    <name type="synonym">Buchnera asiatica</name>
    <dbReference type="NCBI Taxonomy" id="4170"/>
    <lineage>
        <taxon>Eukaryota</taxon>
        <taxon>Viridiplantae</taxon>
        <taxon>Streptophyta</taxon>
        <taxon>Embryophyta</taxon>
        <taxon>Tracheophyta</taxon>
        <taxon>Spermatophyta</taxon>
        <taxon>Magnoliopsida</taxon>
        <taxon>eudicotyledons</taxon>
        <taxon>Gunneridae</taxon>
        <taxon>Pentapetalae</taxon>
        <taxon>asterids</taxon>
        <taxon>lamiids</taxon>
        <taxon>Lamiales</taxon>
        <taxon>Orobanchaceae</taxon>
        <taxon>Buchnereae</taxon>
        <taxon>Striga</taxon>
    </lineage>
</organism>
<dbReference type="AlphaFoldDB" id="A0A5A7QM60"/>
<keyword evidence="2" id="KW-0371">Homeobox</keyword>
<protein>
    <submittedName>
        <fullName evidence="2">Duplicated homeodomain-like superfamily protein</fullName>
    </submittedName>
</protein>
<feature type="compositionally biased region" description="Basic and acidic residues" evidence="1">
    <location>
        <begin position="38"/>
        <end position="53"/>
    </location>
</feature>
<comment type="caution">
    <text evidence="2">The sequence shown here is derived from an EMBL/GenBank/DDBJ whole genome shotgun (WGS) entry which is preliminary data.</text>
</comment>
<keyword evidence="2" id="KW-0238">DNA-binding</keyword>
<feature type="region of interest" description="Disordered" evidence="1">
    <location>
        <begin position="29"/>
        <end position="102"/>
    </location>
</feature>
<accession>A0A5A7QM60</accession>
<feature type="compositionally biased region" description="Basic and acidic residues" evidence="1">
    <location>
        <begin position="93"/>
        <end position="102"/>
    </location>
</feature>
<dbReference type="Proteomes" id="UP000325081">
    <property type="component" value="Unassembled WGS sequence"/>
</dbReference>
<evidence type="ECO:0000256" key="1">
    <source>
        <dbReference type="SAM" id="MobiDB-lite"/>
    </source>
</evidence>
<dbReference type="EMBL" id="BKCP01007182">
    <property type="protein sequence ID" value="GER45507.1"/>
    <property type="molecule type" value="Genomic_DNA"/>
</dbReference>
<keyword evidence="3" id="KW-1185">Reference proteome</keyword>
<sequence length="176" mass="18858">MENGGRNWEERLVKEYFQEAECEQVLQIRTLNPEAEDSPNREGQPDDRPDRRLRPSGVRRFGDGITVGGSTDPIFSAITRQISPRLPRPSRRSLADQKPNTRPEAAFRRVAGRRDCGGRGDSVGGASCKVATTCSSGWLQGLAMPAATSSSTGCAGGGAAVDGSWSCVCVCVFPTV</sequence>
<evidence type="ECO:0000313" key="2">
    <source>
        <dbReference type="EMBL" id="GER45507.1"/>
    </source>
</evidence>
<reference evidence="3" key="1">
    <citation type="journal article" date="2019" name="Curr. Biol.">
        <title>Genome Sequence of Striga asiatica Provides Insight into the Evolution of Plant Parasitism.</title>
        <authorList>
            <person name="Yoshida S."/>
            <person name="Kim S."/>
            <person name="Wafula E.K."/>
            <person name="Tanskanen J."/>
            <person name="Kim Y.M."/>
            <person name="Honaas L."/>
            <person name="Yang Z."/>
            <person name="Spallek T."/>
            <person name="Conn C.E."/>
            <person name="Ichihashi Y."/>
            <person name="Cheong K."/>
            <person name="Cui S."/>
            <person name="Der J.P."/>
            <person name="Gundlach H."/>
            <person name="Jiao Y."/>
            <person name="Hori C."/>
            <person name="Ishida J.K."/>
            <person name="Kasahara H."/>
            <person name="Kiba T."/>
            <person name="Kim M.S."/>
            <person name="Koo N."/>
            <person name="Laohavisit A."/>
            <person name="Lee Y.H."/>
            <person name="Lumba S."/>
            <person name="McCourt P."/>
            <person name="Mortimer J.C."/>
            <person name="Mutuku J.M."/>
            <person name="Nomura T."/>
            <person name="Sasaki-Sekimoto Y."/>
            <person name="Seto Y."/>
            <person name="Wang Y."/>
            <person name="Wakatake T."/>
            <person name="Sakakibara H."/>
            <person name="Demura T."/>
            <person name="Yamaguchi S."/>
            <person name="Yoneyama K."/>
            <person name="Manabe R.I."/>
            <person name="Nelson D.C."/>
            <person name="Schulman A.H."/>
            <person name="Timko M.P."/>
            <person name="dePamphilis C.W."/>
            <person name="Choi D."/>
            <person name="Shirasu K."/>
        </authorList>
    </citation>
    <scope>NUCLEOTIDE SEQUENCE [LARGE SCALE GENOMIC DNA]</scope>
    <source>
        <strain evidence="3">cv. UVA1</strain>
    </source>
</reference>
<dbReference type="GO" id="GO:0003677">
    <property type="term" value="F:DNA binding"/>
    <property type="evidence" value="ECO:0007669"/>
    <property type="project" value="UniProtKB-KW"/>
</dbReference>